<sequence length="611" mass="66077">MRRVIGLISAHDWWRKAGQTAVLVLAMSGVSSTAWGVEGLWTQVHWNPASRALQVSASATRMWATDVNDYIYEFTGSSWLLKPGRARQVSVSASGDVWALNAAGNIYRWVSNNWQQIDGQAVQISAAPDGALFAVDAGGNPKRWAPANQQWVALPGKLIKIAAAPGGEAWGYNASNLLYRWVNNGWQSVPKPLGVTAPSDLSVGSDGTVVLLSSNAGIWNWLDTESSWKSIAGAGTSVSVADINNIVVLNNSNGTLWQLAHRSSIDMLVVHAHPDDEGIFGGGVLPFYTQVQQKRVAELIMVTRGTTGHAPLMAESLNRMQELRNAIDVYAGRANRGLGVYAPSLYRSANVLLIDGGFVDTGCCSPDPAQSWGKEGRGWGSSNVVTQVTPGFGNTHRIASGREAAAWVVARTIRRYRPLVVVSVHNFTGDYGHSNHTATAIGVVEGERLAADASKNIDGLAPWTVRKLYIRGSPLTNYYVGGNPEWGRITWGDFKPGSAVNGFFHQASEAAQINSQTPRQVANLGLAQHLSQGDVRATTVFVATPFEPNYSEWWTLYRSSVGADALSSFRVPGDRTATHYQGWGRLSFFDNVLVKKHRALKSAEVPDVSSQ</sequence>
<dbReference type="InterPro" id="IPR006624">
    <property type="entry name" value="Beta-propeller_rpt_TECPR"/>
</dbReference>
<dbReference type="PANTHER" id="PTHR12993:SF11">
    <property type="entry name" value="N-ACETYLGLUCOSAMINYL-PHOSPHATIDYLINOSITOL DE-N-ACETYLASE"/>
    <property type="match status" value="1"/>
</dbReference>
<dbReference type="SMART" id="SM00706">
    <property type="entry name" value="TECPR"/>
    <property type="match status" value="6"/>
</dbReference>
<evidence type="ECO:0000313" key="1">
    <source>
        <dbReference type="EMBL" id="RMP05458.1"/>
    </source>
</evidence>
<evidence type="ECO:0000313" key="2">
    <source>
        <dbReference type="Proteomes" id="UP000276587"/>
    </source>
</evidence>
<dbReference type="PANTHER" id="PTHR12993">
    <property type="entry name" value="N-ACETYLGLUCOSAMINYL-PHOSPHATIDYLINOSITOL DE-N-ACETYLASE-RELATED"/>
    <property type="match status" value="1"/>
</dbReference>
<proteinExistence type="predicted"/>
<gene>
    <name evidence="1" type="ORF">ALQ29_02189</name>
</gene>
<dbReference type="Gene3D" id="3.40.50.10320">
    <property type="entry name" value="LmbE-like"/>
    <property type="match status" value="1"/>
</dbReference>
<comment type="caution">
    <text evidence="1">The sequence shown here is derived from an EMBL/GenBank/DDBJ whole genome shotgun (WGS) entry which is preliminary data.</text>
</comment>
<protein>
    <submittedName>
        <fullName evidence="1">Uncharacterized protein</fullName>
    </submittedName>
</protein>
<dbReference type="EMBL" id="RBQF01000269">
    <property type="protein sequence ID" value="RMP05458.1"/>
    <property type="molecule type" value="Genomic_DNA"/>
</dbReference>
<reference evidence="1 2" key="1">
    <citation type="submission" date="2018-08" db="EMBL/GenBank/DDBJ databases">
        <title>Recombination of ecologically and evolutionarily significant loci maintains genetic cohesion in the Pseudomonas syringae species complex.</title>
        <authorList>
            <person name="Dillon M."/>
            <person name="Thakur S."/>
            <person name="Almeida R.N.D."/>
            <person name="Weir B.S."/>
            <person name="Guttman D.S."/>
        </authorList>
    </citation>
    <scope>NUCLEOTIDE SEQUENCE [LARGE SCALE GENOMIC DNA]</scope>
    <source>
        <strain evidence="1 2">ICMP 3555</strain>
    </source>
</reference>
<accession>A0A3M3WSX2</accession>
<dbReference type="GO" id="GO:0016811">
    <property type="term" value="F:hydrolase activity, acting on carbon-nitrogen (but not peptide) bonds, in linear amides"/>
    <property type="evidence" value="ECO:0007669"/>
    <property type="project" value="TreeGrafter"/>
</dbReference>
<dbReference type="RefSeq" id="WP_064053797.1">
    <property type="nucleotide sequence ID" value="NZ_RBPW01000123.1"/>
</dbReference>
<dbReference type="InterPro" id="IPR024078">
    <property type="entry name" value="LmbE-like_dom_sf"/>
</dbReference>
<organism evidence="1 2">
    <name type="scientific">Pseudomonas marginalis pv. marginalis</name>
    <dbReference type="NCBI Taxonomy" id="97473"/>
    <lineage>
        <taxon>Bacteria</taxon>
        <taxon>Pseudomonadati</taxon>
        <taxon>Pseudomonadota</taxon>
        <taxon>Gammaproteobacteria</taxon>
        <taxon>Pseudomonadales</taxon>
        <taxon>Pseudomonadaceae</taxon>
        <taxon>Pseudomonas</taxon>
    </lineage>
</organism>
<name>A0A3M3WSX2_PSEMA</name>
<dbReference type="Pfam" id="PF19193">
    <property type="entry name" value="Tectonin"/>
    <property type="match status" value="1"/>
</dbReference>
<dbReference type="Proteomes" id="UP000276587">
    <property type="component" value="Unassembled WGS sequence"/>
</dbReference>
<dbReference type="SUPFAM" id="SSF102588">
    <property type="entry name" value="LmbE-like"/>
    <property type="match status" value="1"/>
</dbReference>
<dbReference type="InterPro" id="IPR003737">
    <property type="entry name" value="GlcNAc_PI_deacetylase-related"/>
</dbReference>
<dbReference type="Pfam" id="PF02585">
    <property type="entry name" value="PIG-L"/>
    <property type="match status" value="1"/>
</dbReference>
<keyword evidence="2" id="KW-1185">Reference proteome</keyword>
<dbReference type="AlphaFoldDB" id="A0A3M3WSX2"/>